<protein>
    <submittedName>
        <fullName evidence="1">Uncharacterized protein</fullName>
    </submittedName>
</protein>
<gene>
    <name evidence="1" type="ORF">BV25DRAFT_1837432</name>
</gene>
<sequence length="356" mass="38455">MAPTKRTSTTEPTGAPEAKRTRQSNTDDTDKSTKNTAASTKSPLLDGNITTIPANTVSDPPPADSQPITTATTSTVSDPPPAGSQPDTTATNNTVSVPPSAGGEPATSLSNPVAAVTNPSEQTPSASDKILEHVLQYVKKMNCPTRLIKALHQVLTYSNAEEHIYTPINLPSKLVWRDNHLCARGSPTPIKIWVVGEIRTCWFYDGNGKAQKRVTIRVIPSHYDAISALQTLVRRHTEPREAAAEFVLSDVHASAFSSKRVRGTKESIALPYPNVLDARKKFSLDRTKMPPIGSEFLKAGDIVIQEVIVGRFKTSKTSNNQPDREEVKRISFDLQSVTLLSDGGESDSNDGSSGEE</sequence>
<dbReference type="Proteomes" id="UP000814140">
    <property type="component" value="Unassembled WGS sequence"/>
</dbReference>
<dbReference type="EMBL" id="MU277201">
    <property type="protein sequence ID" value="KAI0063888.1"/>
    <property type="molecule type" value="Genomic_DNA"/>
</dbReference>
<reference evidence="1" key="1">
    <citation type="submission" date="2021-03" db="EMBL/GenBank/DDBJ databases">
        <authorList>
            <consortium name="DOE Joint Genome Institute"/>
            <person name="Ahrendt S."/>
            <person name="Looney B.P."/>
            <person name="Miyauchi S."/>
            <person name="Morin E."/>
            <person name="Drula E."/>
            <person name="Courty P.E."/>
            <person name="Chicoki N."/>
            <person name="Fauchery L."/>
            <person name="Kohler A."/>
            <person name="Kuo A."/>
            <person name="Labutti K."/>
            <person name="Pangilinan J."/>
            <person name="Lipzen A."/>
            <person name="Riley R."/>
            <person name="Andreopoulos W."/>
            <person name="He G."/>
            <person name="Johnson J."/>
            <person name="Barry K.W."/>
            <person name="Grigoriev I.V."/>
            <person name="Nagy L."/>
            <person name="Hibbett D."/>
            <person name="Henrissat B."/>
            <person name="Matheny P.B."/>
            <person name="Labbe J."/>
            <person name="Martin F."/>
        </authorList>
    </citation>
    <scope>NUCLEOTIDE SEQUENCE</scope>
    <source>
        <strain evidence="1">HHB10654</strain>
    </source>
</reference>
<comment type="caution">
    <text evidence="1">The sequence shown here is derived from an EMBL/GenBank/DDBJ whole genome shotgun (WGS) entry which is preliminary data.</text>
</comment>
<name>A0ACB8T5T2_9AGAM</name>
<organism evidence="1 2">
    <name type="scientific">Artomyces pyxidatus</name>
    <dbReference type="NCBI Taxonomy" id="48021"/>
    <lineage>
        <taxon>Eukaryota</taxon>
        <taxon>Fungi</taxon>
        <taxon>Dikarya</taxon>
        <taxon>Basidiomycota</taxon>
        <taxon>Agaricomycotina</taxon>
        <taxon>Agaricomycetes</taxon>
        <taxon>Russulales</taxon>
        <taxon>Auriscalpiaceae</taxon>
        <taxon>Artomyces</taxon>
    </lineage>
</organism>
<evidence type="ECO:0000313" key="2">
    <source>
        <dbReference type="Proteomes" id="UP000814140"/>
    </source>
</evidence>
<evidence type="ECO:0000313" key="1">
    <source>
        <dbReference type="EMBL" id="KAI0063888.1"/>
    </source>
</evidence>
<proteinExistence type="predicted"/>
<keyword evidence="2" id="KW-1185">Reference proteome</keyword>
<reference evidence="1" key="2">
    <citation type="journal article" date="2022" name="New Phytol.">
        <title>Evolutionary transition to the ectomycorrhizal habit in the genomes of a hyperdiverse lineage of mushroom-forming fungi.</title>
        <authorList>
            <person name="Looney B."/>
            <person name="Miyauchi S."/>
            <person name="Morin E."/>
            <person name="Drula E."/>
            <person name="Courty P.E."/>
            <person name="Kohler A."/>
            <person name="Kuo A."/>
            <person name="LaButti K."/>
            <person name="Pangilinan J."/>
            <person name="Lipzen A."/>
            <person name="Riley R."/>
            <person name="Andreopoulos W."/>
            <person name="He G."/>
            <person name="Johnson J."/>
            <person name="Nolan M."/>
            <person name="Tritt A."/>
            <person name="Barry K.W."/>
            <person name="Grigoriev I.V."/>
            <person name="Nagy L.G."/>
            <person name="Hibbett D."/>
            <person name="Henrissat B."/>
            <person name="Matheny P.B."/>
            <person name="Labbe J."/>
            <person name="Martin F.M."/>
        </authorList>
    </citation>
    <scope>NUCLEOTIDE SEQUENCE</scope>
    <source>
        <strain evidence="1">HHB10654</strain>
    </source>
</reference>
<accession>A0ACB8T5T2</accession>